<dbReference type="Gene3D" id="3.40.630.30">
    <property type="match status" value="1"/>
</dbReference>
<dbReference type="PANTHER" id="PTHR42756:SF1">
    <property type="entry name" value="TRANSCRIPTIONAL REPRESSOR OF EMRAB OPERON"/>
    <property type="match status" value="1"/>
</dbReference>
<dbReference type="EMBL" id="JAUJEA010000021">
    <property type="protein sequence ID" value="MDN5205606.1"/>
    <property type="molecule type" value="Genomic_DNA"/>
</dbReference>
<keyword evidence="1" id="KW-0805">Transcription regulation</keyword>
<dbReference type="Pfam" id="PF13673">
    <property type="entry name" value="Acetyltransf_10"/>
    <property type="match status" value="1"/>
</dbReference>
<dbReference type="SMART" id="SM00347">
    <property type="entry name" value="HTH_MARR"/>
    <property type="match status" value="1"/>
</dbReference>
<dbReference type="InterPro" id="IPR016181">
    <property type="entry name" value="Acyl_CoA_acyltransferase"/>
</dbReference>
<evidence type="ECO:0000313" key="6">
    <source>
        <dbReference type="EMBL" id="MDN5205606.1"/>
    </source>
</evidence>
<evidence type="ECO:0000256" key="3">
    <source>
        <dbReference type="ARBA" id="ARBA00023163"/>
    </source>
</evidence>
<dbReference type="RefSeq" id="WP_346755628.1">
    <property type="nucleotide sequence ID" value="NZ_JAUJEA010000021.1"/>
</dbReference>
<dbReference type="Pfam" id="PF12802">
    <property type="entry name" value="MarR_2"/>
    <property type="match status" value="1"/>
</dbReference>
<dbReference type="InterPro" id="IPR011991">
    <property type="entry name" value="ArsR-like_HTH"/>
</dbReference>
<dbReference type="InterPro" id="IPR036390">
    <property type="entry name" value="WH_DNA-bd_sf"/>
</dbReference>
<evidence type="ECO:0000256" key="1">
    <source>
        <dbReference type="ARBA" id="ARBA00023015"/>
    </source>
</evidence>
<feature type="domain" description="N-acetyltransferase" evidence="5">
    <location>
        <begin position="156"/>
        <end position="283"/>
    </location>
</feature>
<dbReference type="Gene3D" id="1.10.10.10">
    <property type="entry name" value="Winged helix-like DNA-binding domain superfamily/Winged helix DNA-binding domain"/>
    <property type="match status" value="1"/>
</dbReference>
<keyword evidence="2" id="KW-0238">DNA-binding</keyword>
<evidence type="ECO:0000259" key="4">
    <source>
        <dbReference type="PROSITE" id="PS50995"/>
    </source>
</evidence>
<gene>
    <name evidence="6" type="ORF">QQ008_29750</name>
</gene>
<dbReference type="InterPro" id="IPR036388">
    <property type="entry name" value="WH-like_DNA-bd_sf"/>
</dbReference>
<dbReference type="PROSITE" id="PS51186">
    <property type="entry name" value="GNAT"/>
    <property type="match status" value="1"/>
</dbReference>
<dbReference type="SUPFAM" id="SSF46785">
    <property type="entry name" value="Winged helix' DNA-binding domain"/>
    <property type="match status" value="1"/>
</dbReference>
<dbReference type="SUPFAM" id="SSF55729">
    <property type="entry name" value="Acyl-CoA N-acyltransferases (Nat)"/>
    <property type="match status" value="1"/>
</dbReference>
<dbReference type="CDD" id="cd04301">
    <property type="entry name" value="NAT_SF"/>
    <property type="match status" value="1"/>
</dbReference>
<keyword evidence="7" id="KW-1185">Reference proteome</keyword>
<dbReference type="PANTHER" id="PTHR42756">
    <property type="entry name" value="TRANSCRIPTIONAL REGULATOR, MARR"/>
    <property type="match status" value="1"/>
</dbReference>
<comment type="caution">
    <text evidence="6">The sequence shown here is derived from an EMBL/GenBank/DDBJ whole genome shotgun (WGS) entry which is preliminary data.</text>
</comment>
<accession>A0ABT8KXR6</accession>
<feature type="domain" description="HTH marR-type" evidence="4">
    <location>
        <begin position="9"/>
        <end position="144"/>
    </location>
</feature>
<protein>
    <submittedName>
        <fullName evidence="6">Bifunctional helix-turn-helix transcriptional regulator/GNAT family N-acetyltransferase</fullName>
    </submittedName>
</protein>
<dbReference type="InterPro" id="IPR000182">
    <property type="entry name" value="GNAT_dom"/>
</dbReference>
<organism evidence="6 7">
    <name type="scientific">Splendidivirga corallicola</name>
    <dbReference type="NCBI Taxonomy" id="3051826"/>
    <lineage>
        <taxon>Bacteria</taxon>
        <taxon>Pseudomonadati</taxon>
        <taxon>Bacteroidota</taxon>
        <taxon>Cytophagia</taxon>
        <taxon>Cytophagales</taxon>
        <taxon>Splendidivirgaceae</taxon>
        <taxon>Splendidivirga</taxon>
    </lineage>
</organism>
<evidence type="ECO:0000313" key="7">
    <source>
        <dbReference type="Proteomes" id="UP001172082"/>
    </source>
</evidence>
<dbReference type="PROSITE" id="PS50995">
    <property type="entry name" value="HTH_MARR_2"/>
    <property type="match status" value="1"/>
</dbReference>
<reference evidence="6" key="1">
    <citation type="submission" date="2023-06" db="EMBL/GenBank/DDBJ databases">
        <title>Genomic of Parafulvivirga corallium.</title>
        <authorList>
            <person name="Wang G."/>
        </authorList>
    </citation>
    <scope>NUCLEOTIDE SEQUENCE</scope>
    <source>
        <strain evidence="6">BMA10</strain>
    </source>
</reference>
<sequence>MNFYRDIGSLILGSWLKRTSEKFLAEIAGIYNRLELPFEPSWFPIFYLLKDNKDISLSEIARELDISHSAVSQMATILQKKGYINIVEGTKDARKKHVMFSTKGKKLLKEVMPVWSSMQHAVQEIWNTEQQVKMFLDQLFRFEQNLSDGSFSQKVIDIYNTAPSYDIVAIKDPQKDKKLLTLPTNGTKDFSNLDNDTKVWSARNGNEIIGAVAFKRNEITTELYLERLFIRPANRRNGIATSLINKGIKSFNETKKTTIHLKETSLELIQLLLDKGFTFKVIR</sequence>
<dbReference type="CDD" id="cd00090">
    <property type="entry name" value="HTH_ARSR"/>
    <property type="match status" value="1"/>
</dbReference>
<name>A0ABT8KXR6_9BACT</name>
<dbReference type="InterPro" id="IPR000835">
    <property type="entry name" value="HTH_MarR-typ"/>
</dbReference>
<keyword evidence="3" id="KW-0804">Transcription</keyword>
<evidence type="ECO:0000259" key="5">
    <source>
        <dbReference type="PROSITE" id="PS51186"/>
    </source>
</evidence>
<proteinExistence type="predicted"/>
<dbReference type="Proteomes" id="UP001172082">
    <property type="component" value="Unassembled WGS sequence"/>
</dbReference>
<evidence type="ECO:0000256" key="2">
    <source>
        <dbReference type="ARBA" id="ARBA00023125"/>
    </source>
</evidence>